<evidence type="ECO:0000256" key="10">
    <source>
        <dbReference type="ARBA" id="ARBA00034269"/>
    </source>
</evidence>
<evidence type="ECO:0000256" key="9">
    <source>
        <dbReference type="ARBA" id="ARBA00023136"/>
    </source>
</evidence>
<dbReference type="InterPro" id="IPR045861">
    <property type="entry name" value="CorA_cytoplasmic_dom"/>
</dbReference>
<evidence type="ECO:0000256" key="8">
    <source>
        <dbReference type="ARBA" id="ARBA00023065"/>
    </source>
</evidence>
<evidence type="ECO:0000256" key="7">
    <source>
        <dbReference type="ARBA" id="ARBA00022989"/>
    </source>
</evidence>
<comment type="caution">
    <text evidence="13">The sequence shown here is derived from an EMBL/GenBank/DDBJ whole genome shotgun (WGS) entry which is preliminary data.</text>
</comment>
<evidence type="ECO:0000256" key="12">
    <source>
        <dbReference type="SAM" id="Phobius"/>
    </source>
</evidence>
<dbReference type="EMBL" id="JAAFGW010000197">
    <property type="protein sequence ID" value="NDP49035.1"/>
    <property type="molecule type" value="Genomic_DNA"/>
</dbReference>
<feature type="transmembrane region" description="Helical" evidence="12">
    <location>
        <begin position="294"/>
        <end position="311"/>
    </location>
</feature>
<evidence type="ECO:0000256" key="5">
    <source>
        <dbReference type="ARBA" id="ARBA00022692"/>
    </source>
</evidence>
<dbReference type="FunFam" id="1.20.58.340:FF:000004">
    <property type="entry name" value="Magnesium transport protein CorA"/>
    <property type="match status" value="1"/>
</dbReference>
<dbReference type="SUPFAM" id="SSF143865">
    <property type="entry name" value="CorA soluble domain-like"/>
    <property type="match status" value="1"/>
</dbReference>
<accession>A0A7C9P8Z0</accession>
<dbReference type="Gene3D" id="1.20.58.340">
    <property type="entry name" value="Magnesium transport protein CorA, transmembrane region"/>
    <property type="match status" value="2"/>
</dbReference>
<keyword evidence="4" id="KW-1003">Cell membrane</keyword>
<evidence type="ECO:0000256" key="6">
    <source>
        <dbReference type="ARBA" id="ARBA00022842"/>
    </source>
</evidence>
<evidence type="ECO:0000256" key="1">
    <source>
        <dbReference type="ARBA" id="ARBA00004651"/>
    </source>
</evidence>
<evidence type="ECO:0000313" key="13">
    <source>
        <dbReference type="EMBL" id="NDP49035.1"/>
    </source>
</evidence>
<reference evidence="13 14" key="1">
    <citation type="submission" date="2019-09" db="EMBL/GenBank/DDBJ databases">
        <title>H2 Metabolism Revealed by Metagenomic Analysis in Subglacial Sediment of East Antarctica.</title>
        <authorList>
            <person name="Yang Z."/>
            <person name="Zhang Y."/>
            <person name="Lv Y."/>
            <person name="Yan W."/>
            <person name="Xiao X."/>
            <person name="Sun B."/>
            <person name="Ma H."/>
        </authorList>
    </citation>
    <scope>NUCLEOTIDE SEQUENCE [LARGE SCALE GENOMIC DNA]</scope>
    <source>
        <strain evidence="13">Bin2_2</strain>
    </source>
</reference>
<dbReference type="GO" id="GO:0050897">
    <property type="term" value="F:cobalt ion binding"/>
    <property type="evidence" value="ECO:0007669"/>
    <property type="project" value="TreeGrafter"/>
</dbReference>
<proteinExistence type="inferred from homology"/>
<dbReference type="Gene3D" id="3.30.460.20">
    <property type="entry name" value="CorA soluble domain-like"/>
    <property type="match status" value="1"/>
</dbReference>
<gene>
    <name evidence="13" type="ORF">GZ085_11755</name>
</gene>
<comment type="function">
    <text evidence="11">Mediates influx of magnesium ions. Alternates between open and closed states. Activated by low cytoplasmic Mg(2+) levels. Inactive when cytoplasmic Mg(2+) levels are high.</text>
</comment>
<dbReference type="GO" id="GO:0005886">
    <property type="term" value="C:plasma membrane"/>
    <property type="evidence" value="ECO:0007669"/>
    <property type="project" value="UniProtKB-SubCell"/>
</dbReference>
<dbReference type="PANTHER" id="PTHR46494">
    <property type="entry name" value="CORA FAMILY METAL ION TRANSPORTER (EUROFUNG)"/>
    <property type="match status" value="1"/>
</dbReference>
<evidence type="ECO:0000256" key="3">
    <source>
        <dbReference type="ARBA" id="ARBA00022448"/>
    </source>
</evidence>
<dbReference type="GO" id="GO:0000287">
    <property type="term" value="F:magnesium ion binding"/>
    <property type="evidence" value="ECO:0007669"/>
    <property type="project" value="TreeGrafter"/>
</dbReference>
<comment type="catalytic activity">
    <reaction evidence="10">
        <text>Mg(2+)(in) = Mg(2+)(out)</text>
        <dbReference type="Rhea" id="RHEA:29827"/>
        <dbReference type="ChEBI" id="CHEBI:18420"/>
    </reaction>
</comment>
<organism evidence="13 14">
    <name type="scientific">Sulfuriferula multivorans</name>
    <dbReference type="NCBI Taxonomy" id="1559896"/>
    <lineage>
        <taxon>Bacteria</taxon>
        <taxon>Pseudomonadati</taxon>
        <taxon>Pseudomonadota</taxon>
        <taxon>Betaproteobacteria</taxon>
        <taxon>Nitrosomonadales</taxon>
        <taxon>Sulfuricellaceae</taxon>
        <taxon>Sulfuriferula</taxon>
    </lineage>
</organism>
<dbReference type="SUPFAM" id="SSF144083">
    <property type="entry name" value="Magnesium transport protein CorA, transmembrane region"/>
    <property type="match status" value="1"/>
</dbReference>
<comment type="subcellular location">
    <subcellularLocation>
        <location evidence="1">Cell membrane</location>
        <topology evidence="1">Multi-pass membrane protein</topology>
    </subcellularLocation>
</comment>
<dbReference type="AlphaFoldDB" id="A0A7C9P8Z0"/>
<name>A0A7C9P8Z0_9PROT</name>
<evidence type="ECO:0000256" key="4">
    <source>
        <dbReference type="ARBA" id="ARBA00022475"/>
    </source>
</evidence>
<dbReference type="PANTHER" id="PTHR46494:SF1">
    <property type="entry name" value="CORA FAMILY METAL ION TRANSPORTER (EUROFUNG)"/>
    <property type="match status" value="1"/>
</dbReference>
<dbReference type="Pfam" id="PF01544">
    <property type="entry name" value="CorA"/>
    <property type="match status" value="1"/>
</dbReference>
<keyword evidence="7 12" id="KW-1133">Transmembrane helix</keyword>
<feature type="transmembrane region" description="Helical" evidence="12">
    <location>
        <begin position="263"/>
        <end position="282"/>
    </location>
</feature>
<dbReference type="GO" id="GO:0015087">
    <property type="term" value="F:cobalt ion transmembrane transporter activity"/>
    <property type="evidence" value="ECO:0007669"/>
    <property type="project" value="TreeGrafter"/>
</dbReference>
<dbReference type="InterPro" id="IPR002523">
    <property type="entry name" value="MgTranspt_CorA/ZnTranspt_ZntB"/>
</dbReference>
<keyword evidence="5 12" id="KW-0812">Transmembrane</keyword>
<dbReference type="InterPro" id="IPR045863">
    <property type="entry name" value="CorA_TM1_TM2"/>
</dbReference>
<evidence type="ECO:0000256" key="2">
    <source>
        <dbReference type="ARBA" id="ARBA00009765"/>
    </source>
</evidence>
<protein>
    <submittedName>
        <fullName evidence="13">Magnesium and cobalt transport protein CorA</fullName>
    </submittedName>
</protein>
<keyword evidence="6" id="KW-0460">Magnesium</keyword>
<dbReference type="GO" id="GO:0015095">
    <property type="term" value="F:magnesium ion transmembrane transporter activity"/>
    <property type="evidence" value="ECO:0007669"/>
    <property type="project" value="TreeGrafter"/>
</dbReference>
<sequence>MIDCLLFHNSKIQTLAFADISDHVHQSDRFIWIELKTPDSETMRRLGDELGLHALALEDAISTHQRPKLEEYEGHVFIATRTAQLWEKRIELGETHLFVGNNYVAAIRHDSGSGYQRVSERLQHCPNGINASTPYALYLVLDLIVDQFRPVIEATQDRFHSLESQLMSGAKPGRDILEQLYEMKRDLTALRDATEPMQEITLNLIRLHPEFSTKELKAYYRDIHDHSVRVAASIDRLRVSTSDAMQFHLATLSVKQNESVQKLAGWGALLALPTVIFSLYGMNFVNMPELQWPWAYPALLLLTGLGVWVLYRRLKRRGWI</sequence>
<comment type="similarity">
    <text evidence="2">Belongs to the CorA metal ion transporter (MIT) (TC 1.A.35) family.</text>
</comment>
<evidence type="ECO:0000313" key="14">
    <source>
        <dbReference type="Proteomes" id="UP000483432"/>
    </source>
</evidence>
<keyword evidence="3" id="KW-0813">Transport</keyword>
<dbReference type="CDD" id="cd12830">
    <property type="entry name" value="MtCorA-like"/>
    <property type="match status" value="1"/>
</dbReference>
<dbReference type="Proteomes" id="UP000483432">
    <property type="component" value="Unassembled WGS sequence"/>
</dbReference>
<keyword evidence="9 12" id="KW-0472">Membrane</keyword>
<keyword evidence="8" id="KW-0406">Ion transport</keyword>
<evidence type="ECO:0000256" key="11">
    <source>
        <dbReference type="ARBA" id="ARBA00045497"/>
    </source>
</evidence>